<protein>
    <recommendedName>
        <fullName evidence="12">Crossover junction endodeoxyribonuclease RuvC</fullName>
        <ecNumber evidence="12">3.1.21.10</ecNumber>
    </recommendedName>
</protein>
<keyword evidence="10" id="KW-0233">DNA recombination</keyword>
<dbReference type="Gene3D" id="3.30.420.10">
    <property type="entry name" value="Ribonuclease H-like superfamily/Ribonuclease H"/>
    <property type="match status" value="1"/>
</dbReference>
<evidence type="ECO:0000256" key="10">
    <source>
        <dbReference type="ARBA" id="ARBA00023172"/>
    </source>
</evidence>
<organism evidence="13 14">
    <name type="scientific">Paenibacillus sepulcri</name>
    <dbReference type="NCBI Taxonomy" id="359917"/>
    <lineage>
        <taxon>Bacteria</taxon>
        <taxon>Bacillati</taxon>
        <taxon>Bacillota</taxon>
        <taxon>Bacilli</taxon>
        <taxon>Bacillales</taxon>
        <taxon>Paenibacillaceae</taxon>
        <taxon>Paenibacillus</taxon>
    </lineage>
</organism>
<dbReference type="EMBL" id="JAHZIK010001551">
    <property type="protein sequence ID" value="MBW7459250.1"/>
    <property type="molecule type" value="Genomic_DNA"/>
</dbReference>
<comment type="similarity">
    <text evidence="1">Belongs to the RuvC family.</text>
</comment>
<keyword evidence="6" id="KW-0227">DNA damage</keyword>
<sequence length="118" mass="12863">MRVLGIDPGIAIVGFGFIDKIGHKLVPVQYGCIETKAHTPQEERLLQVYESTCSLLDKYKPDTVAVEKLFFNRNVTTAFAVGQARGVIILAAAQRGLPVSEYTPLQVKQAVVGYGKAE</sequence>
<dbReference type="CDD" id="cd16962">
    <property type="entry name" value="RuvC"/>
    <property type="match status" value="1"/>
</dbReference>
<dbReference type="InterPro" id="IPR002176">
    <property type="entry name" value="X-over_junc_endoDNase_RuvC"/>
</dbReference>
<reference evidence="13 14" key="1">
    <citation type="submission" date="2021-07" db="EMBL/GenBank/DDBJ databases">
        <title>Paenibacillus radiodurans sp. nov., isolated from the southeastern edge of Tengger Desert.</title>
        <authorList>
            <person name="Zhang G."/>
        </authorList>
    </citation>
    <scope>NUCLEOTIDE SEQUENCE [LARGE SCALE GENOMIC DNA]</scope>
    <source>
        <strain evidence="13 14">CCM 7311</strain>
    </source>
</reference>
<dbReference type="NCBIfam" id="TIGR00228">
    <property type="entry name" value="ruvC"/>
    <property type="match status" value="1"/>
</dbReference>
<keyword evidence="5" id="KW-0255">Endonuclease</keyword>
<evidence type="ECO:0000256" key="2">
    <source>
        <dbReference type="ARBA" id="ARBA00022490"/>
    </source>
</evidence>
<evidence type="ECO:0000256" key="3">
    <source>
        <dbReference type="ARBA" id="ARBA00022722"/>
    </source>
</evidence>
<evidence type="ECO:0000256" key="8">
    <source>
        <dbReference type="ARBA" id="ARBA00022842"/>
    </source>
</evidence>
<keyword evidence="8" id="KW-0460">Magnesium</keyword>
<keyword evidence="11" id="KW-0234">DNA repair</keyword>
<dbReference type="HAMAP" id="MF_00034">
    <property type="entry name" value="RuvC"/>
    <property type="match status" value="1"/>
</dbReference>
<keyword evidence="7 13" id="KW-0378">Hydrolase</keyword>
<proteinExistence type="inferred from homology"/>
<evidence type="ECO:0000256" key="9">
    <source>
        <dbReference type="ARBA" id="ARBA00023125"/>
    </source>
</evidence>
<dbReference type="PANTHER" id="PTHR30194">
    <property type="entry name" value="CROSSOVER JUNCTION ENDODEOXYRIBONUCLEASE RUVC"/>
    <property type="match status" value="1"/>
</dbReference>
<keyword evidence="4" id="KW-0479">Metal-binding</keyword>
<evidence type="ECO:0000256" key="12">
    <source>
        <dbReference type="NCBIfam" id="TIGR00228"/>
    </source>
</evidence>
<dbReference type="PRINTS" id="PR00696">
    <property type="entry name" value="RSOLVASERUVC"/>
</dbReference>
<gene>
    <name evidence="13" type="primary">ruvC</name>
    <name evidence="13" type="ORF">K0U00_34880</name>
</gene>
<keyword evidence="14" id="KW-1185">Reference proteome</keyword>
<dbReference type="EC" id="3.1.21.10" evidence="12"/>
<keyword evidence="3" id="KW-0540">Nuclease</keyword>
<accession>A0ABS7CE85</accession>
<name>A0ABS7CE85_9BACL</name>
<keyword evidence="9" id="KW-0238">DNA-binding</keyword>
<dbReference type="PANTHER" id="PTHR30194:SF3">
    <property type="entry name" value="CROSSOVER JUNCTION ENDODEOXYRIBONUCLEASE RUVC"/>
    <property type="match status" value="1"/>
</dbReference>
<dbReference type="SUPFAM" id="SSF53098">
    <property type="entry name" value="Ribonuclease H-like"/>
    <property type="match status" value="1"/>
</dbReference>
<evidence type="ECO:0000256" key="6">
    <source>
        <dbReference type="ARBA" id="ARBA00022763"/>
    </source>
</evidence>
<feature type="non-terminal residue" evidence="13">
    <location>
        <position position="118"/>
    </location>
</feature>
<evidence type="ECO:0000256" key="4">
    <source>
        <dbReference type="ARBA" id="ARBA00022723"/>
    </source>
</evidence>
<evidence type="ECO:0000313" key="13">
    <source>
        <dbReference type="EMBL" id="MBW7459250.1"/>
    </source>
</evidence>
<dbReference type="InterPro" id="IPR012337">
    <property type="entry name" value="RNaseH-like_sf"/>
</dbReference>
<evidence type="ECO:0000256" key="1">
    <source>
        <dbReference type="ARBA" id="ARBA00009518"/>
    </source>
</evidence>
<evidence type="ECO:0000313" key="14">
    <source>
        <dbReference type="Proteomes" id="UP001519887"/>
    </source>
</evidence>
<dbReference type="NCBIfam" id="NF000711">
    <property type="entry name" value="PRK00039.2-1"/>
    <property type="match status" value="1"/>
</dbReference>
<dbReference type="GO" id="GO:0016787">
    <property type="term" value="F:hydrolase activity"/>
    <property type="evidence" value="ECO:0007669"/>
    <property type="project" value="UniProtKB-KW"/>
</dbReference>
<evidence type="ECO:0000256" key="7">
    <source>
        <dbReference type="ARBA" id="ARBA00022801"/>
    </source>
</evidence>
<dbReference type="Pfam" id="PF02075">
    <property type="entry name" value="RuvC"/>
    <property type="match status" value="1"/>
</dbReference>
<evidence type="ECO:0000256" key="5">
    <source>
        <dbReference type="ARBA" id="ARBA00022759"/>
    </source>
</evidence>
<dbReference type="InterPro" id="IPR036397">
    <property type="entry name" value="RNaseH_sf"/>
</dbReference>
<keyword evidence="2" id="KW-0963">Cytoplasm</keyword>
<comment type="caution">
    <text evidence="13">The sequence shown here is derived from an EMBL/GenBank/DDBJ whole genome shotgun (WGS) entry which is preliminary data.</text>
</comment>
<evidence type="ECO:0000256" key="11">
    <source>
        <dbReference type="ARBA" id="ARBA00023204"/>
    </source>
</evidence>
<dbReference type="Proteomes" id="UP001519887">
    <property type="component" value="Unassembled WGS sequence"/>
</dbReference>